<keyword evidence="3" id="KW-0677">Repeat</keyword>
<keyword evidence="4 9" id="KW-0802">TPR repeat</keyword>
<name>A0A6P7NAT7_BETSP</name>
<evidence type="ECO:0000256" key="9">
    <source>
        <dbReference type="PROSITE-ProRule" id="PRU00339"/>
    </source>
</evidence>
<dbReference type="GeneID" id="114860757"/>
<evidence type="ECO:0000256" key="8">
    <source>
        <dbReference type="ARBA" id="ARBA00034143"/>
    </source>
</evidence>
<dbReference type="FunFam" id="1.25.40.10:FF:000189">
    <property type="entry name" value="Tetratricopeptide repeat domain 25"/>
    <property type="match status" value="1"/>
</dbReference>
<evidence type="ECO:0000256" key="4">
    <source>
        <dbReference type="ARBA" id="ARBA00022803"/>
    </source>
</evidence>
<dbReference type="AlphaFoldDB" id="A0A6P7NAT7"/>
<dbReference type="CTD" id="83538"/>
<dbReference type="InterPro" id="IPR011990">
    <property type="entry name" value="TPR-like_helical_dom_sf"/>
</dbReference>
<evidence type="ECO:0000256" key="5">
    <source>
        <dbReference type="ARBA" id="ARBA00023212"/>
    </source>
</evidence>
<dbReference type="KEGG" id="bspl:114860757"/>
<dbReference type="RefSeq" id="XP_029015413.1">
    <property type="nucleotide sequence ID" value="XM_029159580.3"/>
</dbReference>
<dbReference type="Pfam" id="PF13424">
    <property type="entry name" value="TPR_12"/>
    <property type="match status" value="1"/>
</dbReference>
<feature type="repeat" description="TPR" evidence="9">
    <location>
        <begin position="358"/>
        <end position="391"/>
    </location>
</feature>
<dbReference type="InterPro" id="IPR019734">
    <property type="entry name" value="TPR_rpt"/>
</dbReference>
<sequence length="490" mass="55426">MSHNGGDYDFQKSKGTFATLLAEGDWLFHKGEYKKAVDSFTSALTLKPDDKNCLVGRSKCYLKVGESEKALKDANASLKDDESFYEGLYQKAEALYYMGEFEFALVFYHRGQKLRPQMQEFRLGIQKAQEAIENAIGCPTKVKLEINGDLSFLQNDEEGAKPINAIQHLIEERKQPLSMAPKKEKIAKHLLGEFYSDKKYLENLLKDEDLIKGKSGKKLKDIVQNSLTYLDTCTEFWTQEKNIYAQDKDRKPTQQRCSKPQHVSGSEPAQVLLRSLQDIDAELTSGNAKGSLKKAEEAMKAVQGWPDKEISKKREAIGSLHSCIGNALIELGNINKALEHHQKDLELAEQCKLPEAMSRALENTGRVYAQMGRFEQAIEVWERKVPLLSGGLEKTWLFHELGWCHLKLSHHEKSQDYGIRSVAAAEEIADEEWLLNAHVLVAQSEIKLGNFESCVAHFERALTYARLKENNCAMTGILKALDEAKQQLPQ</sequence>
<keyword evidence="6" id="KW-0966">Cell projection</keyword>
<dbReference type="GO" id="GO:0005930">
    <property type="term" value="C:axoneme"/>
    <property type="evidence" value="ECO:0007669"/>
    <property type="project" value="UniProtKB-SubCell"/>
</dbReference>
<feature type="compositionally biased region" description="Polar residues" evidence="10">
    <location>
        <begin position="254"/>
        <end position="264"/>
    </location>
</feature>
<dbReference type="SUPFAM" id="SSF48452">
    <property type="entry name" value="TPR-like"/>
    <property type="match status" value="2"/>
</dbReference>
<dbReference type="SMART" id="SM00028">
    <property type="entry name" value="TPR"/>
    <property type="match status" value="6"/>
</dbReference>
<keyword evidence="5" id="KW-0206">Cytoskeleton</keyword>
<dbReference type="PANTHER" id="PTHR23040:SF1">
    <property type="entry name" value="OUTER DYNEIN ARM-DOCKING COMPLEX SUBUNIT 4"/>
    <property type="match status" value="1"/>
</dbReference>
<keyword evidence="11" id="KW-1185">Reference proteome</keyword>
<protein>
    <recommendedName>
        <fullName evidence="7">Outer dynein arm-docking complex subunit 4</fullName>
    </recommendedName>
    <alternativeName>
        <fullName evidence="8">Tetratricopeptide repeat protein 25</fullName>
    </alternativeName>
</protein>
<evidence type="ECO:0000313" key="11">
    <source>
        <dbReference type="Proteomes" id="UP000515150"/>
    </source>
</evidence>
<evidence type="ECO:0000256" key="3">
    <source>
        <dbReference type="ARBA" id="ARBA00022737"/>
    </source>
</evidence>
<evidence type="ECO:0000256" key="10">
    <source>
        <dbReference type="SAM" id="MobiDB-lite"/>
    </source>
</evidence>
<gene>
    <name evidence="12" type="primary">odad4</name>
</gene>
<evidence type="ECO:0000256" key="2">
    <source>
        <dbReference type="ARBA" id="ARBA00022490"/>
    </source>
</evidence>
<evidence type="ECO:0000256" key="7">
    <source>
        <dbReference type="ARBA" id="ARBA00034139"/>
    </source>
</evidence>
<dbReference type="InParanoid" id="A0A6P7NAT7"/>
<evidence type="ECO:0000313" key="12">
    <source>
        <dbReference type="RefSeq" id="XP_029015413.1"/>
    </source>
</evidence>
<feature type="region of interest" description="Disordered" evidence="10">
    <location>
        <begin position="247"/>
        <end position="268"/>
    </location>
</feature>
<feature type="repeat" description="TPR" evidence="9">
    <location>
        <begin position="17"/>
        <end position="50"/>
    </location>
</feature>
<organism evidence="11 12">
    <name type="scientific">Betta splendens</name>
    <name type="common">Siamese fighting fish</name>
    <dbReference type="NCBI Taxonomy" id="158456"/>
    <lineage>
        <taxon>Eukaryota</taxon>
        <taxon>Metazoa</taxon>
        <taxon>Chordata</taxon>
        <taxon>Craniata</taxon>
        <taxon>Vertebrata</taxon>
        <taxon>Euteleostomi</taxon>
        <taxon>Actinopterygii</taxon>
        <taxon>Neopterygii</taxon>
        <taxon>Teleostei</taxon>
        <taxon>Neoteleostei</taxon>
        <taxon>Acanthomorphata</taxon>
        <taxon>Anabantaria</taxon>
        <taxon>Anabantiformes</taxon>
        <taxon>Anabantoidei</taxon>
        <taxon>Osphronemidae</taxon>
        <taxon>Betta</taxon>
    </lineage>
</organism>
<dbReference type="Proteomes" id="UP000515150">
    <property type="component" value="Chromosome 8"/>
</dbReference>
<dbReference type="PROSITE" id="PS50005">
    <property type="entry name" value="TPR"/>
    <property type="match status" value="2"/>
</dbReference>
<dbReference type="InterPro" id="IPR040111">
    <property type="entry name" value="ODAD4"/>
</dbReference>
<accession>A0A6P7NAT7</accession>
<dbReference type="OrthoDB" id="10268002at2759"/>
<comment type="subcellular location">
    <subcellularLocation>
        <location evidence="1">Cytoplasm</location>
        <location evidence="1">Cytoskeleton</location>
        <location evidence="1">Cilium axoneme</location>
    </subcellularLocation>
</comment>
<reference evidence="12" key="1">
    <citation type="submission" date="2025-08" db="UniProtKB">
        <authorList>
            <consortium name="RefSeq"/>
        </authorList>
    </citation>
    <scope>IDENTIFICATION</scope>
</reference>
<keyword evidence="2" id="KW-0963">Cytoplasm</keyword>
<dbReference type="PANTHER" id="PTHR23040">
    <property type="match status" value="1"/>
</dbReference>
<evidence type="ECO:0000256" key="6">
    <source>
        <dbReference type="ARBA" id="ARBA00023273"/>
    </source>
</evidence>
<dbReference type="Gene3D" id="1.25.40.10">
    <property type="entry name" value="Tetratricopeptide repeat domain"/>
    <property type="match status" value="2"/>
</dbReference>
<dbReference type="FunFam" id="1.25.40.10:FF:000795">
    <property type="entry name" value="Tetratricopeptide repeat protein 25"/>
    <property type="match status" value="1"/>
</dbReference>
<evidence type="ECO:0000256" key="1">
    <source>
        <dbReference type="ARBA" id="ARBA00004430"/>
    </source>
</evidence>
<proteinExistence type="predicted"/>
<dbReference type="FunCoup" id="A0A6P7NAT7">
    <property type="interactions" value="287"/>
</dbReference>